<feature type="region of interest" description="Disordered" evidence="1">
    <location>
        <begin position="454"/>
        <end position="491"/>
    </location>
</feature>
<dbReference type="CDD" id="cd00084">
    <property type="entry name" value="HMG-box_SF"/>
    <property type="match status" value="1"/>
</dbReference>
<dbReference type="Proteomes" id="UP000001072">
    <property type="component" value="Unassembled WGS sequence"/>
</dbReference>
<dbReference type="SUPFAM" id="SSF47095">
    <property type="entry name" value="HMG-box"/>
    <property type="match status" value="1"/>
</dbReference>
<dbReference type="Gene3D" id="1.10.30.10">
    <property type="entry name" value="High mobility group box domain"/>
    <property type="match status" value="1"/>
</dbReference>
<name>F4RGA5_MELLP</name>
<organism evidence="3">
    <name type="scientific">Melampsora larici-populina (strain 98AG31 / pathotype 3-4-7)</name>
    <name type="common">Poplar leaf rust fungus</name>
    <dbReference type="NCBI Taxonomy" id="747676"/>
    <lineage>
        <taxon>Eukaryota</taxon>
        <taxon>Fungi</taxon>
        <taxon>Dikarya</taxon>
        <taxon>Basidiomycota</taxon>
        <taxon>Pucciniomycotina</taxon>
        <taxon>Pucciniomycetes</taxon>
        <taxon>Pucciniales</taxon>
        <taxon>Melampsoraceae</taxon>
        <taxon>Melampsora</taxon>
    </lineage>
</organism>
<dbReference type="EMBL" id="GL883100">
    <property type="protein sequence ID" value="EGG08439.1"/>
    <property type="molecule type" value="Genomic_DNA"/>
</dbReference>
<feature type="compositionally biased region" description="Low complexity" evidence="1">
    <location>
        <begin position="454"/>
        <end position="466"/>
    </location>
</feature>
<evidence type="ECO:0000256" key="1">
    <source>
        <dbReference type="SAM" id="MobiDB-lite"/>
    </source>
</evidence>
<dbReference type="VEuPathDB" id="FungiDB:MELLADRAFT_84610"/>
<reference evidence="3" key="1">
    <citation type="journal article" date="2011" name="Proc. Natl. Acad. Sci. U.S.A.">
        <title>Obligate biotrophy features unraveled by the genomic analysis of rust fungi.</title>
        <authorList>
            <person name="Duplessis S."/>
            <person name="Cuomo C.A."/>
            <person name="Lin Y.-C."/>
            <person name="Aerts A."/>
            <person name="Tisserant E."/>
            <person name="Veneault-Fourrey C."/>
            <person name="Joly D.L."/>
            <person name="Hacquard S."/>
            <person name="Amselem J."/>
            <person name="Cantarel B.L."/>
            <person name="Chiu R."/>
            <person name="Coutinho P.M."/>
            <person name="Feau N."/>
            <person name="Field M."/>
            <person name="Frey P."/>
            <person name="Gelhaye E."/>
            <person name="Goldberg J."/>
            <person name="Grabherr M.G."/>
            <person name="Kodira C.D."/>
            <person name="Kohler A."/>
            <person name="Kuees U."/>
            <person name="Lindquist E.A."/>
            <person name="Lucas S.M."/>
            <person name="Mago R."/>
            <person name="Mauceli E."/>
            <person name="Morin E."/>
            <person name="Murat C."/>
            <person name="Pangilinan J.L."/>
            <person name="Park R."/>
            <person name="Pearson M."/>
            <person name="Quesneville H."/>
            <person name="Rouhier N."/>
            <person name="Sakthikumar S."/>
            <person name="Salamov A.A."/>
            <person name="Schmutz J."/>
            <person name="Selles B."/>
            <person name="Shapiro H."/>
            <person name="Tanguay P."/>
            <person name="Tuskan G.A."/>
            <person name="Henrissat B."/>
            <person name="Van de Peer Y."/>
            <person name="Rouze P."/>
            <person name="Ellis J.G."/>
            <person name="Dodds P.N."/>
            <person name="Schein J.E."/>
            <person name="Zhong S."/>
            <person name="Hamelin R.C."/>
            <person name="Grigoriev I.V."/>
            <person name="Szabo L.J."/>
            <person name="Martin F."/>
        </authorList>
    </citation>
    <scope>NUCLEOTIDE SEQUENCE [LARGE SCALE GENOMIC DNA]</scope>
    <source>
        <strain evidence="3">98AG31 / pathotype 3-4-7</strain>
    </source>
</reference>
<evidence type="ECO:0000313" key="2">
    <source>
        <dbReference type="EMBL" id="EGG08439.1"/>
    </source>
</evidence>
<sequence length="491" mass="54854">MPIAGYPIHPTGLDLVANLERLADSQAHGLHTPSHTQNTGTQRIESDGTPPVPSTTTEKPPRKRNKTKGKNKRNKRKRGDNGSGSENEDDQPTFDPAQLKDSDKTALQLRYLAEKHATAGMSDELIESLLDFHEEIQTMIAIKALELGTTVSAIEGVFRYMFSGKYIGVCRPSRWNRFLQSVQARAIFKLARGVGSGQGMRELSRVWRSMTEAEKDVYKEATQETDTANLQAMDQDLAELEIGPRSRDQILQSRSNTLINPRSLKLYKDNAEKYLDEIMAKCIPITRSNHFEIVVVAVSNHISTHSFQFTRSTLGVKKVVEEIYAIDGVNNFATEVQAHLVGQRPSELGVMGKSENGRAYQSRVTASLSTFLRITADIQLYLEDITGLRHWPWSKCDLTLREAGYKLELLPGAQSVEATFKQNSRHLNRAKLLAIESDLKDHLIQLVKTNEVTPAQNTNANTTNQPSPIDRTNTNTTDGEITSNLDPIFLE</sequence>
<dbReference type="InParanoid" id="F4RGA5"/>
<dbReference type="AlphaFoldDB" id="F4RGA5"/>
<proteinExistence type="predicted"/>
<protein>
    <submittedName>
        <fullName evidence="2">Uncharacterized protein</fullName>
    </submittedName>
</protein>
<accession>F4RGA5</accession>
<gene>
    <name evidence="2" type="ORF">MELLADRAFT_84610</name>
</gene>
<dbReference type="GeneID" id="18933542"/>
<keyword evidence="3" id="KW-1185">Reference proteome</keyword>
<dbReference type="OrthoDB" id="10350106at2759"/>
<dbReference type="RefSeq" id="XP_007408025.1">
    <property type="nucleotide sequence ID" value="XM_007407963.1"/>
</dbReference>
<feature type="compositionally biased region" description="Polar residues" evidence="1">
    <location>
        <begin position="33"/>
        <end position="43"/>
    </location>
</feature>
<dbReference type="KEGG" id="mlr:MELLADRAFT_84610"/>
<dbReference type="HOGENOM" id="CLU_043422_0_0_1"/>
<dbReference type="InterPro" id="IPR036910">
    <property type="entry name" value="HMG_box_dom_sf"/>
</dbReference>
<dbReference type="eggNOG" id="ENOG502SDWX">
    <property type="taxonomic scope" value="Eukaryota"/>
</dbReference>
<dbReference type="STRING" id="747676.F4RGA5"/>
<evidence type="ECO:0000313" key="3">
    <source>
        <dbReference type="Proteomes" id="UP000001072"/>
    </source>
</evidence>
<feature type="region of interest" description="Disordered" evidence="1">
    <location>
        <begin position="29"/>
        <end position="100"/>
    </location>
</feature>
<feature type="compositionally biased region" description="Polar residues" evidence="1">
    <location>
        <begin position="470"/>
        <end position="485"/>
    </location>
</feature>
<feature type="compositionally biased region" description="Basic residues" evidence="1">
    <location>
        <begin position="61"/>
        <end position="78"/>
    </location>
</feature>